<dbReference type="GO" id="GO:0030288">
    <property type="term" value="C:outer membrane-bounded periplasmic space"/>
    <property type="evidence" value="ECO:0007669"/>
    <property type="project" value="TreeGrafter"/>
</dbReference>
<dbReference type="AlphaFoldDB" id="A0A3S5D438"/>
<dbReference type="SUPFAM" id="SSF55816">
    <property type="entry name" value="5'-nucleotidase (syn. UDP-sugar hydrolase), C-terminal domain"/>
    <property type="match status" value="1"/>
</dbReference>
<evidence type="ECO:0000259" key="4">
    <source>
        <dbReference type="Pfam" id="PF02872"/>
    </source>
</evidence>
<sequence length="617" mass="66378">MRDATDEICACDLSAGAADPVALRILATTDMHMKLLPHDYLADRPCARGSLAQIASLVDRHRAAARNTLLLDNGDFLQGTPLGDQAARPGAKSHPAIAAMNLMGYDAAAIGNHDFAFGLDALQSAARQARFPFLAANLRLRSRADFPGFTILDKPVLTASGRRVVLRIGVVGFLPPQTTAWDRDLSRQMACADILETARRVLPRIRAEGAELIVALAHSGISDRPSRPGAENVAADLAALDGVDVIVAGHTHEVFPRAGSGAAGATLSGKPAVMPGFGGSHLGVIDLSLTHDQETGWRLSHASARCERVAPDQPASPAVLRAVAATHRLTQTHLRRRIGHSDRRISSYFALVGVDPALRLVNMAQRWFVRKSLKGTRLDGIPVLSAAAPFRAGGRGGPDYYTDVAPGRLRLGNLTDIYSFPNRICALLVTGADLRGWLERSASLFRQIRPGCSDQPLTDPGFPAYQFDVIQDLCWDIDLSRPPAFAQDGRATGGSRVRDLTWRGGALADDDRFVLATNSYRLAACGLFAPLTAGTPVILPPGPPTRDVIRDYLRQRRHLSIEAAPAWHFLPMPGTSALFETGPQALPLLPEISARCGRHMEHVGKSDSDFAVVRLHL</sequence>
<dbReference type="OrthoDB" id="9803927at2"/>
<dbReference type="Pfam" id="PF02872">
    <property type="entry name" value="5_nucleotid_C"/>
    <property type="match status" value="1"/>
</dbReference>
<dbReference type="PANTHER" id="PTHR11575:SF6">
    <property type="entry name" value="2',3'-CYCLIC-NUCLEOTIDE 2'-PHOSPHODIESTERASE_3'-NUCLEOTIDASE"/>
    <property type="match status" value="1"/>
</dbReference>
<protein>
    <submittedName>
        <fullName evidence="5">Trifunctional nucleotide phosphoesterase protein YfkN</fullName>
    </submittedName>
</protein>
<evidence type="ECO:0000256" key="1">
    <source>
        <dbReference type="ARBA" id="ARBA00022729"/>
    </source>
</evidence>
<dbReference type="Proteomes" id="UP000270743">
    <property type="component" value="Unassembled WGS sequence"/>
</dbReference>
<dbReference type="RefSeq" id="WP_126154826.1">
    <property type="nucleotide sequence ID" value="NZ_UZWE01000033.1"/>
</dbReference>
<dbReference type="InterPro" id="IPR004843">
    <property type="entry name" value="Calcineurin-like_PHP"/>
</dbReference>
<dbReference type="InterPro" id="IPR029052">
    <property type="entry name" value="Metallo-depent_PP-like"/>
</dbReference>
<reference evidence="5 6" key="1">
    <citation type="submission" date="2018-12" db="EMBL/GenBank/DDBJ databases">
        <authorList>
            <person name="Criscuolo A."/>
        </authorList>
    </citation>
    <scope>NUCLEOTIDE SEQUENCE [LARGE SCALE GENOMIC DNA]</scope>
    <source>
        <strain evidence="5">ACIP1116241</strain>
    </source>
</reference>
<evidence type="ECO:0000313" key="6">
    <source>
        <dbReference type="Proteomes" id="UP000270743"/>
    </source>
</evidence>
<keyword evidence="1" id="KW-0732">Signal</keyword>
<dbReference type="GO" id="GO:0016787">
    <property type="term" value="F:hydrolase activity"/>
    <property type="evidence" value="ECO:0007669"/>
    <property type="project" value="UniProtKB-KW"/>
</dbReference>
<comment type="similarity">
    <text evidence="2">Belongs to the 5'-nucleotidase family.</text>
</comment>
<dbReference type="PRINTS" id="PR01607">
    <property type="entry name" value="APYRASEFAMLY"/>
</dbReference>
<dbReference type="InterPro" id="IPR036907">
    <property type="entry name" value="5'-Nucleotdase_C_sf"/>
</dbReference>
<feature type="domain" description="5'-Nucleotidase C-terminal" evidence="4">
    <location>
        <begin position="402"/>
        <end position="528"/>
    </location>
</feature>
<dbReference type="NCBIfam" id="NF006938">
    <property type="entry name" value="PRK09420.1"/>
    <property type="match status" value="1"/>
</dbReference>
<accession>A0A3S5D438</accession>
<dbReference type="Pfam" id="PF00149">
    <property type="entry name" value="Metallophos"/>
    <property type="match status" value="1"/>
</dbReference>
<evidence type="ECO:0000259" key="3">
    <source>
        <dbReference type="Pfam" id="PF00149"/>
    </source>
</evidence>
<keyword evidence="2" id="KW-0378">Hydrolase</keyword>
<evidence type="ECO:0000313" key="5">
    <source>
        <dbReference type="EMBL" id="VDS09168.1"/>
    </source>
</evidence>
<keyword evidence="6" id="KW-1185">Reference proteome</keyword>
<dbReference type="InterPro" id="IPR006179">
    <property type="entry name" value="5_nucleotidase/apyrase"/>
</dbReference>
<organism evidence="5 6">
    <name type="scientific">Paracoccus haematequi</name>
    <dbReference type="NCBI Taxonomy" id="2491866"/>
    <lineage>
        <taxon>Bacteria</taxon>
        <taxon>Pseudomonadati</taxon>
        <taxon>Pseudomonadota</taxon>
        <taxon>Alphaproteobacteria</taxon>
        <taxon>Rhodobacterales</taxon>
        <taxon>Paracoccaceae</taxon>
        <taxon>Paracoccus</taxon>
    </lineage>
</organism>
<name>A0A3S5D438_9RHOB</name>
<dbReference type="InterPro" id="IPR008334">
    <property type="entry name" value="5'-Nucleotdase_C"/>
</dbReference>
<evidence type="ECO:0000256" key="2">
    <source>
        <dbReference type="RuleBase" id="RU362119"/>
    </source>
</evidence>
<keyword evidence="2" id="KW-0547">Nucleotide-binding</keyword>
<dbReference type="Gene3D" id="3.60.21.10">
    <property type="match status" value="1"/>
</dbReference>
<dbReference type="PANTHER" id="PTHR11575">
    <property type="entry name" value="5'-NUCLEOTIDASE-RELATED"/>
    <property type="match status" value="1"/>
</dbReference>
<dbReference type="EMBL" id="UZWE01000033">
    <property type="protein sequence ID" value="VDS09168.1"/>
    <property type="molecule type" value="Genomic_DNA"/>
</dbReference>
<feature type="domain" description="Calcineurin-like phosphoesterase" evidence="3">
    <location>
        <begin position="23"/>
        <end position="253"/>
    </location>
</feature>
<dbReference type="GO" id="GO:0000166">
    <property type="term" value="F:nucleotide binding"/>
    <property type="evidence" value="ECO:0007669"/>
    <property type="project" value="UniProtKB-KW"/>
</dbReference>
<dbReference type="GO" id="GO:0009166">
    <property type="term" value="P:nucleotide catabolic process"/>
    <property type="evidence" value="ECO:0007669"/>
    <property type="project" value="InterPro"/>
</dbReference>
<dbReference type="Gene3D" id="3.90.780.10">
    <property type="entry name" value="5'-Nucleotidase, C-terminal domain"/>
    <property type="match status" value="1"/>
</dbReference>
<proteinExistence type="inferred from homology"/>
<gene>
    <name evidence="5" type="primary">yfkN_2</name>
    <name evidence="5" type="ORF">PARHAE_02358</name>
</gene>
<dbReference type="SUPFAM" id="SSF56300">
    <property type="entry name" value="Metallo-dependent phosphatases"/>
    <property type="match status" value="1"/>
</dbReference>